<feature type="transmembrane region" description="Helical" evidence="1">
    <location>
        <begin position="254"/>
        <end position="274"/>
    </location>
</feature>
<keyword evidence="3" id="KW-1185">Reference proteome</keyword>
<feature type="transmembrane region" description="Helical" evidence="1">
    <location>
        <begin position="133"/>
        <end position="163"/>
    </location>
</feature>
<evidence type="ECO:0000256" key="1">
    <source>
        <dbReference type="SAM" id="Phobius"/>
    </source>
</evidence>
<accession>A0ABS3G0B4</accession>
<protein>
    <submittedName>
        <fullName evidence="2">EpsG family protein</fullName>
    </submittedName>
</protein>
<feature type="transmembrane region" description="Helical" evidence="1">
    <location>
        <begin position="310"/>
        <end position="329"/>
    </location>
</feature>
<dbReference type="InterPro" id="IPR049458">
    <property type="entry name" value="EpsG-like"/>
</dbReference>
<feature type="transmembrane region" description="Helical" evidence="1">
    <location>
        <begin position="175"/>
        <end position="198"/>
    </location>
</feature>
<feature type="transmembrane region" description="Helical" evidence="1">
    <location>
        <begin position="210"/>
        <end position="234"/>
    </location>
</feature>
<feature type="transmembrane region" description="Helical" evidence="1">
    <location>
        <begin position="44"/>
        <end position="61"/>
    </location>
</feature>
<proteinExistence type="predicted"/>
<gene>
    <name evidence="2" type="ORF">J0656_02305</name>
</gene>
<feature type="transmembrane region" description="Helical" evidence="1">
    <location>
        <begin position="6"/>
        <end position="23"/>
    </location>
</feature>
<feature type="transmembrane region" description="Helical" evidence="1">
    <location>
        <begin position="286"/>
        <end position="304"/>
    </location>
</feature>
<keyword evidence="1" id="KW-1133">Transmembrane helix</keyword>
<comment type="caution">
    <text evidence="2">The sequence shown here is derived from an EMBL/GenBank/DDBJ whole genome shotgun (WGS) entry which is preliminary data.</text>
</comment>
<keyword evidence="1" id="KW-0812">Transmembrane</keyword>
<sequence length="370" mass="43812">MILAYIIYLLLLVLLFTVSSHNQKLLVARNSLVRIGKRTTIWRWPLMLGLFVLMLVIGLRYDVGVDFLGYKHDFDGIAEGNGQWNRYELGYWLVGRVLSALGLGSWSLFMFTALITWYYFIKSYEVFPYLLKWGLFFAFTTGFFFASMNGMRQTIALVIFMYAIKYIEEKSLLKYSLYLLLASSFHTSILMAYPFYFFINKISFTGKKWVFIYIVTFIIGDRIDVRSLVVYGASKIPKYQHYVTRFLQDFDEPLSMGLGGIYFFLVGLLVIILSKSFLQKNPRLKIYYNLYFFGAILYNFFWKYEILGRIYYLFIWFEIFCLAAIAYYLGRSKYKLFLYLLLITQILFFMYKILKGENQCAPFQFIPINN</sequence>
<dbReference type="EMBL" id="JAFLNL010000001">
    <property type="protein sequence ID" value="MBO0352831.1"/>
    <property type="molecule type" value="Genomic_DNA"/>
</dbReference>
<feature type="transmembrane region" description="Helical" evidence="1">
    <location>
        <begin position="97"/>
        <end position="121"/>
    </location>
</feature>
<keyword evidence="1" id="KW-0472">Membrane</keyword>
<evidence type="ECO:0000313" key="2">
    <source>
        <dbReference type="EMBL" id="MBO0352831.1"/>
    </source>
</evidence>
<dbReference type="Pfam" id="PF14897">
    <property type="entry name" value="EpsG"/>
    <property type="match status" value="1"/>
</dbReference>
<feature type="transmembrane region" description="Helical" evidence="1">
    <location>
        <begin position="336"/>
        <end position="354"/>
    </location>
</feature>
<evidence type="ECO:0000313" key="3">
    <source>
        <dbReference type="Proteomes" id="UP000664044"/>
    </source>
</evidence>
<reference evidence="2 3" key="1">
    <citation type="submission" date="2021-03" db="EMBL/GenBank/DDBJ databases">
        <title>Muricauda lutimaris sp. nov. and Muricauda ruestringensis sp. nov, two marine members of the Flavobacteriaceae isolated from deep sea sediments of Western Pacific.</title>
        <authorList>
            <person name="Zhao S."/>
            <person name="Liu R."/>
        </authorList>
    </citation>
    <scope>NUCLEOTIDE SEQUENCE [LARGE SCALE GENOMIC DNA]</scope>
    <source>
        <strain evidence="2 3">BC31-1-A7</strain>
    </source>
</reference>
<dbReference type="Proteomes" id="UP000664044">
    <property type="component" value="Unassembled WGS sequence"/>
</dbReference>
<name>A0ABS3G0B4_9FLAO</name>
<organism evidence="2 3">
    <name type="scientific">Flagellimonas aurea</name>
    <dbReference type="NCBI Taxonomy" id="2915619"/>
    <lineage>
        <taxon>Bacteria</taxon>
        <taxon>Pseudomonadati</taxon>
        <taxon>Bacteroidota</taxon>
        <taxon>Flavobacteriia</taxon>
        <taxon>Flavobacteriales</taxon>
        <taxon>Flavobacteriaceae</taxon>
        <taxon>Flagellimonas</taxon>
    </lineage>
</organism>
<dbReference type="RefSeq" id="WP_207031206.1">
    <property type="nucleotide sequence ID" value="NZ_JAFLNL010000001.1"/>
</dbReference>